<feature type="compositionally biased region" description="Polar residues" evidence="1">
    <location>
        <begin position="1"/>
        <end position="14"/>
    </location>
</feature>
<feature type="compositionally biased region" description="Low complexity" evidence="1">
    <location>
        <begin position="19"/>
        <end position="34"/>
    </location>
</feature>
<organism evidence="2 3">
    <name type="scientific">Methylobacterium indicum</name>
    <dbReference type="NCBI Taxonomy" id="1775910"/>
    <lineage>
        <taxon>Bacteria</taxon>
        <taxon>Pseudomonadati</taxon>
        <taxon>Pseudomonadota</taxon>
        <taxon>Alphaproteobacteria</taxon>
        <taxon>Hyphomicrobiales</taxon>
        <taxon>Methylobacteriaceae</taxon>
        <taxon>Methylobacterium</taxon>
    </lineage>
</organism>
<accession>A0A8H8WXL2</accession>
<feature type="compositionally biased region" description="Basic residues" evidence="1">
    <location>
        <begin position="64"/>
        <end position="76"/>
    </location>
</feature>
<proteinExistence type="predicted"/>
<evidence type="ECO:0000313" key="2">
    <source>
        <dbReference type="EMBL" id="BCM86062.1"/>
    </source>
</evidence>
<protein>
    <submittedName>
        <fullName evidence="2">Uncharacterized protein</fullName>
    </submittedName>
</protein>
<gene>
    <name evidence="2" type="ORF">mvi_45230</name>
</gene>
<feature type="compositionally biased region" description="Basic and acidic residues" evidence="1">
    <location>
        <begin position="37"/>
        <end position="48"/>
    </location>
</feature>
<reference evidence="2" key="1">
    <citation type="submission" date="2020-11" db="EMBL/GenBank/DDBJ databases">
        <title>Complete genome sequence of a novel pathogenic Methylobacterium strain isolated from rice in Vietnam.</title>
        <authorList>
            <person name="Lai K."/>
            <person name="Okazaki S."/>
            <person name="Higashi K."/>
            <person name="Mori H."/>
            <person name="Toyoda A."/>
            <person name="Kurokawa K."/>
        </authorList>
    </citation>
    <scope>NUCLEOTIDE SEQUENCE</scope>
    <source>
        <strain evidence="2">VL1</strain>
    </source>
</reference>
<evidence type="ECO:0000313" key="3">
    <source>
        <dbReference type="Proteomes" id="UP000663508"/>
    </source>
</evidence>
<dbReference type="AlphaFoldDB" id="A0A8H8WXL2"/>
<feature type="region of interest" description="Disordered" evidence="1">
    <location>
        <begin position="1"/>
        <end position="83"/>
    </location>
</feature>
<evidence type="ECO:0000256" key="1">
    <source>
        <dbReference type="SAM" id="MobiDB-lite"/>
    </source>
</evidence>
<dbReference type="KEGG" id="mind:mvi_45230"/>
<name>A0A8H8WXL2_9HYPH</name>
<dbReference type="EMBL" id="AP024145">
    <property type="protein sequence ID" value="BCM86062.1"/>
    <property type="molecule type" value="Genomic_DNA"/>
</dbReference>
<dbReference type="Proteomes" id="UP000663508">
    <property type="component" value="Chromosome"/>
</dbReference>
<sequence length="111" mass="11873">MKNSGIETASSATAGSEMPAPAAACPVGAPAPGVRSPADRILGDRTDAARPGLPARSTRERLRAATRPRRGRRRTRTSPANGAQIRCIFRKRRGDTPYHRLKARTKALGSE</sequence>